<dbReference type="EMBL" id="LKEA01000004">
    <property type="protein sequence ID" value="ROW09368.1"/>
    <property type="molecule type" value="Genomic_DNA"/>
</dbReference>
<feature type="binding site" evidence="9">
    <location>
        <position position="147"/>
    </location>
    <ligand>
        <name>FMN</name>
        <dbReference type="ChEBI" id="CHEBI:58210"/>
    </ligand>
</feature>
<dbReference type="GO" id="GO:0016226">
    <property type="term" value="P:iron-sulfur cluster assembly"/>
    <property type="evidence" value="ECO:0007669"/>
    <property type="project" value="UniProtKB-UniRule"/>
</dbReference>
<feature type="region of interest" description="Disordered" evidence="10">
    <location>
        <begin position="216"/>
        <end position="248"/>
    </location>
</feature>
<evidence type="ECO:0000256" key="8">
    <source>
        <dbReference type="ARBA" id="ARBA00023002"/>
    </source>
</evidence>
<dbReference type="InterPro" id="IPR008254">
    <property type="entry name" value="Flavodoxin/NO_synth"/>
</dbReference>
<dbReference type="InterPro" id="IPR023173">
    <property type="entry name" value="NADPH_Cyt_P450_Rdtase_alpha"/>
</dbReference>
<dbReference type="Gene3D" id="2.40.30.10">
    <property type="entry name" value="Translation factors"/>
    <property type="match status" value="1"/>
</dbReference>
<dbReference type="InterPro" id="IPR001709">
    <property type="entry name" value="Flavoprot_Pyr_Nucl_cyt_Rdtase"/>
</dbReference>
<keyword evidence="5 9" id="KW-0288">FMN</keyword>
<dbReference type="InterPro" id="IPR017927">
    <property type="entry name" value="FAD-bd_FR_type"/>
</dbReference>
<dbReference type="InterPro" id="IPR001433">
    <property type="entry name" value="OxRdtase_FAD/NAD-bd"/>
</dbReference>
<dbReference type="Gene3D" id="3.40.50.360">
    <property type="match status" value="1"/>
</dbReference>
<dbReference type="HAMAP" id="MF_03178">
    <property type="entry name" value="NDOR1"/>
    <property type="match status" value="1"/>
</dbReference>
<keyword evidence="7 9" id="KW-0521">NADP</keyword>
<dbReference type="Gene3D" id="1.20.990.10">
    <property type="entry name" value="NADPH-cytochrome p450 Reductase, Chain A, domain 3"/>
    <property type="match status" value="1"/>
</dbReference>
<feature type="binding site" evidence="9">
    <location>
        <position position="578"/>
    </location>
    <ligand>
        <name>NADP(+)</name>
        <dbReference type="ChEBI" id="CHEBI:58349"/>
    </ligand>
</feature>
<dbReference type="FunFam" id="3.40.50.360:FF:000034">
    <property type="entry name" value="NADPH-dependent diflavin oxidoreductase 1"/>
    <property type="match status" value="1"/>
</dbReference>
<dbReference type="InterPro" id="IPR039261">
    <property type="entry name" value="FNR_nucleotide-bd"/>
</dbReference>
<evidence type="ECO:0000259" key="12">
    <source>
        <dbReference type="PROSITE" id="PS51384"/>
    </source>
</evidence>
<feature type="binding site" evidence="9">
    <location>
        <begin position="535"/>
        <end position="538"/>
    </location>
    <ligand>
        <name>FAD</name>
        <dbReference type="ChEBI" id="CHEBI:57692"/>
    </ligand>
</feature>
<keyword evidence="3 9" id="KW-0963">Cytoplasm</keyword>
<keyword evidence="14" id="KW-1185">Reference proteome</keyword>
<dbReference type="PANTHER" id="PTHR19384:SF10">
    <property type="entry name" value="NADPH-DEPENDENT DIFLAVIN OXIDOREDUCTASE 1"/>
    <property type="match status" value="1"/>
</dbReference>
<dbReference type="GO" id="GO:0010181">
    <property type="term" value="F:FMN binding"/>
    <property type="evidence" value="ECO:0007669"/>
    <property type="project" value="UniProtKB-UniRule"/>
</dbReference>
<evidence type="ECO:0000256" key="2">
    <source>
        <dbReference type="ARBA" id="ARBA00001974"/>
    </source>
</evidence>
<dbReference type="InterPro" id="IPR017938">
    <property type="entry name" value="Riboflavin_synthase-like_b-brl"/>
</dbReference>
<dbReference type="GO" id="GO:0050661">
    <property type="term" value="F:NADP binding"/>
    <property type="evidence" value="ECO:0007669"/>
    <property type="project" value="UniProtKB-UniRule"/>
</dbReference>
<feature type="binding site" evidence="9">
    <location>
        <begin position="685"/>
        <end position="689"/>
    </location>
    <ligand>
        <name>NADP(+)</name>
        <dbReference type="ChEBI" id="CHEBI:58349"/>
    </ligand>
</feature>
<comment type="similarity">
    <text evidence="9">Belongs to the NADPH-dependent diflavin oxidoreductase NDOR1 family.</text>
</comment>
<feature type="binding site" evidence="9">
    <location>
        <begin position="631"/>
        <end position="632"/>
    </location>
    <ligand>
        <name>NADP(+)</name>
        <dbReference type="ChEBI" id="CHEBI:58349"/>
    </ligand>
</feature>
<evidence type="ECO:0000256" key="9">
    <source>
        <dbReference type="HAMAP-Rule" id="MF_03178"/>
    </source>
</evidence>
<dbReference type="OrthoDB" id="1856718at2759"/>
<comment type="subunit">
    <text evidence="9">Interacts with DRE2; as part of the cytosolic iron-sulfur (Fe-S) protein assembly (CIA) machinery.</text>
</comment>
<dbReference type="PROSITE" id="PS50902">
    <property type="entry name" value="FLAVODOXIN_LIKE"/>
    <property type="match status" value="1"/>
</dbReference>
<protein>
    <recommendedName>
        <fullName evidence="9">NADPH-dependent diflavin oxidoreductase 1</fullName>
        <ecNumber evidence="9">1.18.1.-</ecNumber>
    </recommendedName>
    <alternativeName>
        <fullName evidence="9">NADPH-dependent FMN and FAD-containing oxidoreductase</fullName>
    </alternativeName>
</protein>
<accession>A0A423X0T9</accession>
<feature type="binding site" evidence="9">
    <location>
        <begin position="27"/>
        <end position="32"/>
    </location>
    <ligand>
        <name>FMN</name>
        <dbReference type="ChEBI" id="CHEBI:58210"/>
    </ligand>
</feature>
<dbReference type="SUPFAM" id="SSF52218">
    <property type="entry name" value="Flavoproteins"/>
    <property type="match status" value="1"/>
</dbReference>
<feature type="binding site" evidence="9">
    <location>
        <position position="752"/>
    </location>
    <ligand>
        <name>FAD</name>
        <dbReference type="ChEBI" id="CHEBI:57692"/>
    </ligand>
</feature>
<feature type="binding site" evidence="9">
    <location>
        <begin position="112"/>
        <end position="121"/>
    </location>
    <ligand>
        <name>FMN</name>
        <dbReference type="ChEBI" id="CHEBI:58210"/>
    </ligand>
</feature>
<comment type="function">
    <text evidence="9">NADPH-dependent reductase which is a central component of the cytosolic iron-sulfur (Fe-S) protein assembly (CIA) machinery. Transfers electrons from NADPH via its FAD and FMN prosthetic groups to the [2Fe-2S] cluster of DRE2, another key component of the CIA machinery. In turn, this reduced cluster provides electrons for assembly of cytosolic iron-sulfur cluster proteins. Positively controls H(2)O(2)-induced cell death.</text>
</comment>
<comment type="similarity">
    <text evidence="9">In the N-terminal section; belongs to the flavodoxin family.</text>
</comment>
<comment type="similarity">
    <text evidence="9">In the C-terminal section; belongs to the flavoprotein pyridine nucleotide cytochrome reductase family.</text>
</comment>
<feature type="domain" description="FAD-binding FR-type" evidence="12">
    <location>
        <begin position="299"/>
        <end position="568"/>
    </location>
</feature>
<comment type="subcellular location">
    <subcellularLocation>
        <location evidence="9">Cytoplasm</location>
    </subcellularLocation>
    <subcellularLocation>
        <location evidence="9">Mitochondrion</location>
    </subcellularLocation>
    <text evidence="9">Relocalizes to mitochondria after H(2)O(2) exposure.</text>
</comment>
<organism evidence="13 14">
    <name type="scientific">Cytospora schulzeri</name>
    <dbReference type="NCBI Taxonomy" id="448051"/>
    <lineage>
        <taxon>Eukaryota</taxon>
        <taxon>Fungi</taxon>
        <taxon>Dikarya</taxon>
        <taxon>Ascomycota</taxon>
        <taxon>Pezizomycotina</taxon>
        <taxon>Sordariomycetes</taxon>
        <taxon>Sordariomycetidae</taxon>
        <taxon>Diaporthales</taxon>
        <taxon>Cytosporaceae</taxon>
        <taxon>Cytospora</taxon>
    </lineage>
</organism>
<dbReference type="GO" id="GO:0160246">
    <property type="term" value="F:NADPH-iron-sulfur [2Fe-2S] protein oxidoreductase activity"/>
    <property type="evidence" value="ECO:0007669"/>
    <property type="project" value="InterPro"/>
</dbReference>
<dbReference type="GO" id="GO:0016651">
    <property type="term" value="F:oxidoreductase activity, acting on NAD(P)H"/>
    <property type="evidence" value="ECO:0007669"/>
    <property type="project" value="UniProtKB-UniRule"/>
</dbReference>
<evidence type="ECO:0000256" key="10">
    <source>
        <dbReference type="SAM" id="MobiDB-lite"/>
    </source>
</evidence>
<evidence type="ECO:0000256" key="6">
    <source>
        <dbReference type="ARBA" id="ARBA00022827"/>
    </source>
</evidence>
<feature type="binding site" evidence="9">
    <location>
        <position position="465"/>
    </location>
    <ligand>
        <name>FAD</name>
        <dbReference type="ChEBI" id="CHEBI:57692"/>
    </ligand>
</feature>
<dbReference type="EC" id="1.18.1.-" evidence="9"/>
<dbReference type="STRING" id="356882.A0A423X0T9"/>
<comment type="catalytic activity">
    <reaction evidence="9">
        <text>2 oxidized [2Fe-2S]-[protein] + NADPH = 2 reduced [2Fe-2S]-[protein] + NADP(+) + H(+)</text>
        <dbReference type="Rhea" id="RHEA:67716"/>
        <dbReference type="Rhea" id="RHEA-COMP:17327"/>
        <dbReference type="Rhea" id="RHEA-COMP:17328"/>
        <dbReference type="ChEBI" id="CHEBI:15378"/>
        <dbReference type="ChEBI" id="CHEBI:33737"/>
        <dbReference type="ChEBI" id="CHEBI:33738"/>
        <dbReference type="ChEBI" id="CHEBI:57783"/>
        <dbReference type="ChEBI" id="CHEBI:58349"/>
    </reaction>
</comment>
<dbReference type="Proteomes" id="UP000283895">
    <property type="component" value="Unassembled WGS sequence"/>
</dbReference>
<comment type="cofactor">
    <cofactor evidence="1 9">
        <name>FMN</name>
        <dbReference type="ChEBI" id="CHEBI:58210"/>
    </cofactor>
</comment>
<dbReference type="GO" id="GO:0005829">
    <property type="term" value="C:cytosol"/>
    <property type="evidence" value="ECO:0007669"/>
    <property type="project" value="TreeGrafter"/>
</dbReference>
<evidence type="ECO:0000313" key="13">
    <source>
        <dbReference type="EMBL" id="ROW09368.1"/>
    </source>
</evidence>
<dbReference type="GO" id="GO:0050660">
    <property type="term" value="F:flavin adenine dinucleotide binding"/>
    <property type="evidence" value="ECO:0007669"/>
    <property type="project" value="UniProtKB-UniRule"/>
</dbReference>
<gene>
    <name evidence="9" type="primary">TAH18</name>
    <name evidence="13" type="ORF">VMCG_02568</name>
</gene>
<dbReference type="PRINTS" id="PR00369">
    <property type="entry name" value="FLAVODOXIN"/>
</dbReference>
<dbReference type="PROSITE" id="PS51384">
    <property type="entry name" value="FAD_FR"/>
    <property type="match status" value="1"/>
</dbReference>
<dbReference type="InterPro" id="IPR003097">
    <property type="entry name" value="CysJ-like_FAD-binding"/>
</dbReference>
<feature type="binding site" evidence="9">
    <location>
        <begin position="495"/>
        <end position="498"/>
    </location>
    <ligand>
        <name>FAD</name>
        <dbReference type="ChEBI" id="CHEBI:57692"/>
    </ligand>
</feature>
<keyword evidence="6 9" id="KW-0274">FAD</keyword>
<keyword evidence="9" id="KW-0496">Mitochondrion</keyword>
<name>A0A423X0T9_9PEZI</name>
<dbReference type="GO" id="GO:0005739">
    <property type="term" value="C:mitochondrion"/>
    <property type="evidence" value="ECO:0007669"/>
    <property type="project" value="UniProtKB-SubCell"/>
</dbReference>
<dbReference type="Pfam" id="PF00175">
    <property type="entry name" value="NAD_binding_1"/>
    <property type="match status" value="1"/>
</dbReference>
<keyword evidence="4 9" id="KW-0285">Flavoprotein</keyword>
<evidence type="ECO:0000256" key="1">
    <source>
        <dbReference type="ARBA" id="ARBA00001917"/>
    </source>
</evidence>
<dbReference type="InterPro" id="IPR028879">
    <property type="entry name" value="NDOR1"/>
</dbReference>
<evidence type="ECO:0000256" key="5">
    <source>
        <dbReference type="ARBA" id="ARBA00022643"/>
    </source>
</evidence>
<dbReference type="Gene3D" id="3.40.50.80">
    <property type="entry name" value="Nucleotide-binding domain of ferredoxin-NADP reductase (FNR) module"/>
    <property type="match status" value="1"/>
</dbReference>
<dbReference type="PRINTS" id="PR00371">
    <property type="entry name" value="FPNCR"/>
</dbReference>
<evidence type="ECO:0000313" key="14">
    <source>
        <dbReference type="Proteomes" id="UP000283895"/>
    </source>
</evidence>
<dbReference type="SUPFAM" id="SSF63380">
    <property type="entry name" value="Riboflavin synthase domain-like"/>
    <property type="match status" value="1"/>
</dbReference>
<dbReference type="AlphaFoldDB" id="A0A423X0T9"/>
<comment type="cofactor">
    <cofactor evidence="2 9">
        <name>FAD</name>
        <dbReference type="ChEBI" id="CHEBI:57692"/>
    </cofactor>
</comment>
<dbReference type="InterPro" id="IPR001094">
    <property type="entry name" value="Flavdoxin-like"/>
</dbReference>
<evidence type="ECO:0000256" key="4">
    <source>
        <dbReference type="ARBA" id="ARBA00022630"/>
    </source>
</evidence>
<sequence length="759" mass="87186">MEAEERPNGSNREDVLANRSLLVLYGTETGNSQEIAQEIGRAAERLRFQTDIEEMNDVPLKELTQYSLAIFVTSTTGQGDVPANAALFWKSLLRRKLPPTCLSHLKFTTFGLGDSSYPKFNWSARKLQKRLLQLGAIEFHPAGEGDERHDNGIDSIYLPWFQDLKARLSTEFPLPDGVEPIPDDALLPPKYPITVAEMESKSLADQRWEVNREKHAALSHVDNPKSDSQERDDEFDRRSDPKGIGELFRRGGVTAQRLQLGDFTNLDKDNILKDHHEQYDLQREMEDGHNNPLGLLPIPGTFKAELMQNKRITPESHWQDVRQLKLQVFRTAWSDDHLPVLEPGWTVVIYPKNFPEDAKALISLMGWEDVADKPIVWQYSGPSLDDRLSMTKKGGVKRPRGLHPFKDATLRDLLIHNIDFNAIPTRTFLKDLCRHTQDEREKERLLELTHESDSQEFYDYTSRPRRTILEVLEDFPGVKIPMEYVLETFPMVRGRLFSIANHNENHESHNSKFHEIEVLAAMVEYKTIIRKPRQGLCSRYLKTLKPRTVLHVGLLRGYPPPTGSVNAERPLIAIGTGTGIAPIRSIIQERSTYEKVGGMLLFFGARNRDADFYYHREWPKYSRLEVMPAFSRDPVTESEKAFLDPYKQQALDVVRTEYEDLSPRAEPMDATNMPWLQSLDYDRGKMYVQHQVRRHARKICALIDRHAGPPTFVVCGNSGRMQVSVRRALEDALVLGGKATDNEQAKRMLQDWGMWVETW</sequence>
<keyword evidence="8 9" id="KW-0560">Oxidoreductase</keyword>
<feature type="binding site" evidence="9">
    <location>
        <begin position="74"/>
        <end position="77"/>
    </location>
    <ligand>
        <name>FMN</name>
        <dbReference type="ChEBI" id="CHEBI:58210"/>
    </ligand>
</feature>
<dbReference type="PANTHER" id="PTHR19384">
    <property type="entry name" value="NITRIC OXIDE SYNTHASE-RELATED"/>
    <property type="match status" value="1"/>
</dbReference>
<reference evidence="13 14" key="1">
    <citation type="submission" date="2015-09" db="EMBL/GenBank/DDBJ databases">
        <title>Host preference determinants of Valsa canker pathogens revealed by comparative genomics.</title>
        <authorList>
            <person name="Yin Z."/>
            <person name="Huang L."/>
        </authorList>
    </citation>
    <scope>NUCLEOTIDE SEQUENCE [LARGE SCALE GENOMIC DNA]</scope>
    <source>
        <strain evidence="13 14">03-1</strain>
    </source>
</reference>
<dbReference type="SUPFAM" id="SSF52343">
    <property type="entry name" value="Ferredoxin reductase-like, C-terminal NADP-linked domain"/>
    <property type="match status" value="1"/>
</dbReference>
<evidence type="ECO:0000259" key="11">
    <source>
        <dbReference type="PROSITE" id="PS50902"/>
    </source>
</evidence>
<feature type="domain" description="Flavodoxin-like" evidence="11">
    <location>
        <begin position="21"/>
        <end position="165"/>
    </location>
</feature>
<comment type="caution">
    <text evidence="13">The sequence shown here is derived from an EMBL/GenBank/DDBJ whole genome shotgun (WGS) entry which is preliminary data.</text>
</comment>
<dbReference type="Pfam" id="PF00667">
    <property type="entry name" value="FAD_binding_1"/>
    <property type="match status" value="1"/>
</dbReference>
<dbReference type="Pfam" id="PF00258">
    <property type="entry name" value="Flavodoxin_1"/>
    <property type="match status" value="1"/>
</dbReference>
<comment type="caution">
    <text evidence="9">Lacks conserved residue(s) required for the propagation of feature annotation.</text>
</comment>
<evidence type="ECO:0000256" key="7">
    <source>
        <dbReference type="ARBA" id="ARBA00022857"/>
    </source>
</evidence>
<proteinExistence type="inferred from homology"/>
<evidence type="ECO:0000256" key="3">
    <source>
        <dbReference type="ARBA" id="ARBA00022490"/>
    </source>
</evidence>
<dbReference type="InterPro" id="IPR029039">
    <property type="entry name" value="Flavoprotein-like_sf"/>
</dbReference>